<sequence length="558" mass="58441">MDIGEVVARSTTHLAPVAPQRPTTLRELLDSLGPHALRLVTATQDQLSRGVGETALYGPGEPVQATPGGVVLLTGGRSHPAEVLEGIGQAGAAGACAVVVKSWSRDLGTLASAARSAGVALLCTPDEMAWRHLDAFVAAATLSQPPAPEDAGSGDLFGLANAIAASVGGPVTIEEVDGRILAYSNLPDQEIDEIRRRAILGRRTPERPSNAAEYQAVVSSPGAVLFESSHPEYADRLAVAVRAGHRVLGVIFALADRPRLVPDADRALVDAARTVALHLLRLRGSRSPERERRSEALRGLLGSSLDPASAAASLALPERARFALAVVRPTSSAHTRAADAARAADLVSLHGEYWHPESATVLDGGDVVLLLPVLEPGTEPEGGERTRARLRRLGLDLVAAARRSAAVDLVVGFGPMVPDLAAVPGGRLLAGRVAAVLCDPLGPDTQRVATLHDVRSEVVLAALRSGSPVDDDALLLPQVRAVLEHDRTQGTDYARTVLAYLGSLGNVTATAEALGVHDNTTRYRVRRVAERFGVSVDAGDETLVTWLQLRTALGAAPR</sequence>
<gene>
    <name evidence="2" type="ORF">H9L10_11030</name>
</gene>
<organism evidence="2 3">
    <name type="scientific">Phycicoccus endophyticus</name>
    <dbReference type="NCBI Taxonomy" id="1690220"/>
    <lineage>
        <taxon>Bacteria</taxon>
        <taxon>Bacillati</taxon>
        <taxon>Actinomycetota</taxon>
        <taxon>Actinomycetes</taxon>
        <taxon>Micrococcales</taxon>
        <taxon>Intrasporangiaceae</taxon>
        <taxon>Phycicoccus</taxon>
    </lineage>
</organism>
<evidence type="ECO:0000259" key="1">
    <source>
        <dbReference type="Pfam" id="PF13556"/>
    </source>
</evidence>
<dbReference type="AlphaFoldDB" id="A0A7G9QZP1"/>
<dbReference type="EMBL" id="CP060712">
    <property type="protein sequence ID" value="QNN48816.1"/>
    <property type="molecule type" value="Genomic_DNA"/>
</dbReference>
<dbReference type="InterPro" id="IPR042070">
    <property type="entry name" value="PucR_C-HTH_sf"/>
</dbReference>
<dbReference type="KEGG" id="pei:H9L10_11030"/>
<dbReference type="RefSeq" id="WP_166102604.1">
    <property type="nucleotide sequence ID" value="NZ_BMMY01000008.1"/>
</dbReference>
<dbReference type="PANTHER" id="PTHR33744">
    <property type="entry name" value="CARBOHYDRATE DIACID REGULATOR"/>
    <property type="match status" value="1"/>
</dbReference>
<protein>
    <submittedName>
        <fullName evidence="2">Helix-turn-helix domain-containing protein</fullName>
    </submittedName>
</protein>
<reference evidence="2 3" key="1">
    <citation type="submission" date="2020-08" db="EMBL/GenBank/DDBJ databases">
        <title>Genome sequence of Phycicoccus endophyticus JCM 31784T.</title>
        <authorList>
            <person name="Hyun D.-W."/>
            <person name="Bae J.-W."/>
        </authorList>
    </citation>
    <scope>NUCLEOTIDE SEQUENCE [LARGE SCALE GENOMIC DNA]</scope>
    <source>
        <strain evidence="2 3">JCM 31784</strain>
    </source>
</reference>
<name>A0A7G9QZP1_9MICO</name>
<accession>A0A7G9QZP1</accession>
<dbReference type="Pfam" id="PF13556">
    <property type="entry name" value="HTH_30"/>
    <property type="match status" value="1"/>
</dbReference>
<dbReference type="InterPro" id="IPR051448">
    <property type="entry name" value="CdaR-like_regulators"/>
</dbReference>
<proteinExistence type="predicted"/>
<evidence type="ECO:0000313" key="2">
    <source>
        <dbReference type="EMBL" id="QNN48816.1"/>
    </source>
</evidence>
<evidence type="ECO:0000313" key="3">
    <source>
        <dbReference type="Proteomes" id="UP000515976"/>
    </source>
</evidence>
<dbReference type="Proteomes" id="UP000515976">
    <property type="component" value="Chromosome"/>
</dbReference>
<feature type="domain" description="PucR C-terminal helix-turn-helix" evidence="1">
    <location>
        <begin position="494"/>
        <end position="550"/>
    </location>
</feature>
<dbReference type="Gene3D" id="1.10.10.2840">
    <property type="entry name" value="PucR C-terminal helix-turn-helix domain"/>
    <property type="match status" value="1"/>
</dbReference>
<dbReference type="InterPro" id="IPR025736">
    <property type="entry name" value="PucR_C-HTH_dom"/>
</dbReference>
<dbReference type="PANTHER" id="PTHR33744:SF17">
    <property type="entry name" value="CONSERVED PROTEIN"/>
    <property type="match status" value="1"/>
</dbReference>
<keyword evidence="3" id="KW-1185">Reference proteome</keyword>